<keyword evidence="2" id="KW-0732">Signal</keyword>
<evidence type="ECO:0000256" key="1">
    <source>
        <dbReference type="SAM" id="MobiDB-lite"/>
    </source>
</evidence>
<gene>
    <name evidence="3" type="ordered locus">Os07g0657300</name>
    <name evidence="3" type="ORF">OSNPB_070657300</name>
</gene>
<dbReference type="InParanoid" id="A0A0P0X9M8"/>
<dbReference type="PaxDb" id="39947-A0A0P0X9M8"/>
<dbReference type="Gramene" id="Os07t0657300-01">
    <property type="protein sequence ID" value="Os07t0657300-01"/>
    <property type="gene ID" value="Os07g0657300"/>
</dbReference>
<reference evidence="3 4" key="2">
    <citation type="journal article" date="2013" name="Plant Cell Physiol.">
        <title>Rice Annotation Project Database (RAP-DB): an integrative and interactive database for rice genomics.</title>
        <authorList>
            <person name="Sakai H."/>
            <person name="Lee S.S."/>
            <person name="Tanaka T."/>
            <person name="Numa H."/>
            <person name="Kim J."/>
            <person name="Kawahara Y."/>
            <person name="Wakimoto H."/>
            <person name="Yang C.C."/>
            <person name="Iwamoto M."/>
            <person name="Abe T."/>
            <person name="Yamada Y."/>
            <person name="Muto A."/>
            <person name="Inokuchi H."/>
            <person name="Ikemura T."/>
            <person name="Matsumoto T."/>
            <person name="Sasaki T."/>
            <person name="Itoh T."/>
        </authorList>
    </citation>
    <scope>NUCLEOTIDE SEQUENCE [LARGE SCALE GENOMIC DNA]</scope>
    <source>
        <strain evidence="4">cv. Nipponbare</strain>
    </source>
</reference>
<keyword evidence="4" id="KW-1185">Reference proteome</keyword>
<feature type="signal peptide" evidence="2">
    <location>
        <begin position="1"/>
        <end position="21"/>
    </location>
</feature>
<dbReference type="EMBL" id="AP014963">
    <property type="protein sequence ID" value="BAT03016.1"/>
    <property type="molecule type" value="Genomic_DNA"/>
</dbReference>
<dbReference type="AlphaFoldDB" id="A0A0P0X9M8"/>
<evidence type="ECO:0000313" key="3">
    <source>
        <dbReference type="EMBL" id="BAT03016.1"/>
    </source>
</evidence>
<reference evidence="4" key="1">
    <citation type="journal article" date="2005" name="Nature">
        <title>The map-based sequence of the rice genome.</title>
        <authorList>
            <consortium name="International rice genome sequencing project (IRGSP)"/>
            <person name="Matsumoto T."/>
            <person name="Wu J."/>
            <person name="Kanamori H."/>
            <person name="Katayose Y."/>
            <person name="Fujisawa M."/>
            <person name="Namiki N."/>
            <person name="Mizuno H."/>
            <person name="Yamamoto K."/>
            <person name="Antonio B.A."/>
            <person name="Baba T."/>
            <person name="Sakata K."/>
            <person name="Nagamura Y."/>
            <person name="Aoki H."/>
            <person name="Arikawa K."/>
            <person name="Arita K."/>
            <person name="Bito T."/>
            <person name="Chiden Y."/>
            <person name="Fujitsuka N."/>
            <person name="Fukunaka R."/>
            <person name="Hamada M."/>
            <person name="Harada C."/>
            <person name="Hayashi A."/>
            <person name="Hijishita S."/>
            <person name="Honda M."/>
            <person name="Hosokawa S."/>
            <person name="Ichikawa Y."/>
            <person name="Idonuma A."/>
            <person name="Iijima M."/>
            <person name="Ikeda M."/>
            <person name="Ikeno M."/>
            <person name="Ito K."/>
            <person name="Ito S."/>
            <person name="Ito T."/>
            <person name="Ito Y."/>
            <person name="Ito Y."/>
            <person name="Iwabuchi A."/>
            <person name="Kamiya K."/>
            <person name="Karasawa W."/>
            <person name="Kurita K."/>
            <person name="Katagiri S."/>
            <person name="Kikuta A."/>
            <person name="Kobayashi H."/>
            <person name="Kobayashi N."/>
            <person name="Machita K."/>
            <person name="Maehara T."/>
            <person name="Masukawa M."/>
            <person name="Mizubayashi T."/>
            <person name="Mukai Y."/>
            <person name="Nagasaki H."/>
            <person name="Nagata Y."/>
            <person name="Naito S."/>
            <person name="Nakashima M."/>
            <person name="Nakama Y."/>
            <person name="Nakamichi Y."/>
            <person name="Nakamura M."/>
            <person name="Meguro A."/>
            <person name="Negishi M."/>
            <person name="Ohta I."/>
            <person name="Ohta T."/>
            <person name="Okamoto M."/>
            <person name="Ono N."/>
            <person name="Saji S."/>
            <person name="Sakaguchi M."/>
            <person name="Sakai K."/>
            <person name="Shibata M."/>
            <person name="Shimokawa T."/>
            <person name="Song J."/>
            <person name="Takazaki Y."/>
            <person name="Terasawa K."/>
            <person name="Tsugane M."/>
            <person name="Tsuji K."/>
            <person name="Ueda S."/>
            <person name="Waki K."/>
            <person name="Yamagata H."/>
            <person name="Yamamoto M."/>
            <person name="Yamamoto S."/>
            <person name="Yamane H."/>
            <person name="Yoshiki S."/>
            <person name="Yoshihara R."/>
            <person name="Yukawa K."/>
            <person name="Zhong H."/>
            <person name="Yano M."/>
            <person name="Yuan Q."/>
            <person name="Ouyang S."/>
            <person name="Liu J."/>
            <person name="Jones K.M."/>
            <person name="Gansberger K."/>
            <person name="Moffat K."/>
            <person name="Hill J."/>
            <person name="Bera J."/>
            <person name="Fadrosh D."/>
            <person name="Jin S."/>
            <person name="Johri S."/>
            <person name="Kim M."/>
            <person name="Overton L."/>
            <person name="Reardon M."/>
            <person name="Tsitrin T."/>
            <person name="Vuong H."/>
            <person name="Weaver B."/>
            <person name="Ciecko A."/>
            <person name="Tallon L."/>
            <person name="Jackson J."/>
            <person name="Pai G."/>
            <person name="Aken S.V."/>
            <person name="Utterback T."/>
            <person name="Reidmuller S."/>
            <person name="Feldblyum T."/>
            <person name="Hsiao J."/>
            <person name="Zismann V."/>
            <person name="Iobst S."/>
            <person name="de Vazeille A.R."/>
            <person name="Buell C.R."/>
            <person name="Ying K."/>
            <person name="Li Y."/>
            <person name="Lu T."/>
            <person name="Huang Y."/>
            <person name="Zhao Q."/>
            <person name="Feng Q."/>
            <person name="Zhang L."/>
            <person name="Zhu J."/>
            <person name="Weng Q."/>
            <person name="Mu J."/>
            <person name="Lu Y."/>
            <person name="Fan D."/>
            <person name="Liu Y."/>
            <person name="Guan J."/>
            <person name="Zhang Y."/>
            <person name="Yu S."/>
            <person name="Liu X."/>
            <person name="Zhang Y."/>
            <person name="Hong G."/>
            <person name="Han B."/>
            <person name="Choisne N."/>
            <person name="Demange N."/>
            <person name="Orjeda G."/>
            <person name="Samain S."/>
            <person name="Cattolico L."/>
            <person name="Pelletier E."/>
            <person name="Couloux A."/>
            <person name="Segurens B."/>
            <person name="Wincker P."/>
            <person name="D'Hont A."/>
            <person name="Scarpelli C."/>
            <person name="Weissenbach J."/>
            <person name="Salanoubat M."/>
            <person name="Quetier F."/>
            <person name="Yu Y."/>
            <person name="Kim H.R."/>
            <person name="Rambo T."/>
            <person name="Currie J."/>
            <person name="Collura K."/>
            <person name="Luo M."/>
            <person name="Yang T."/>
            <person name="Ammiraju J.S.S."/>
            <person name="Engler F."/>
            <person name="Soderlund C."/>
            <person name="Wing R.A."/>
            <person name="Palmer L.E."/>
            <person name="de la Bastide M."/>
            <person name="Spiegel L."/>
            <person name="Nascimento L."/>
            <person name="Zutavern T."/>
            <person name="O'Shaughnessy A."/>
            <person name="Dike S."/>
            <person name="Dedhia N."/>
            <person name="Preston R."/>
            <person name="Balija V."/>
            <person name="McCombie W.R."/>
            <person name="Chow T."/>
            <person name="Chen H."/>
            <person name="Chung M."/>
            <person name="Chen C."/>
            <person name="Shaw J."/>
            <person name="Wu H."/>
            <person name="Hsiao K."/>
            <person name="Chao Y."/>
            <person name="Chu M."/>
            <person name="Cheng C."/>
            <person name="Hour A."/>
            <person name="Lee P."/>
            <person name="Lin S."/>
            <person name="Lin Y."/>
            <person name="Liou J."/>
            <person name="Liu S."/>
            <person name="Hsing Y."/>
            <person name="Raghuvanshi S."/>
            <person name="Mohanty A."/>
            <person name="Bharti A.K."/>
            <person name="Gaur A."/>
            <person name="Gupta V."/>
            <person name="Kumar D."/>
            <person name="Ravi V."/>
            <person name="Vij S."/>
            <person name="Kapur A."/>
            <person name="Khurana P."/>
            <person name="Khurana P."/>
            <person name="Khurana J.P."/>
            <person name="Tyagi A.K."/>
            <person name="Gaikwad K."/>
            <person name="Singh A."/>
            <person name="Dalal V."/>
            <person name="Srivastava S."/>
            <person name="Dixit A."/>
            <person name="Pal A.K."/>
            <person name="Ghazi I.A."/>
            <person name="Yadav M."/>
            <person name="Pandit A."/>
            <person name="Bhargava A."/>
            <person name="Sureshbabu K."/>
            <person name="Batra K."/>
            <person name="Sharma T.R."/>
            <person name="Mohapatra T."/>
            <person name="Singh N.K."/>
            <person name="Messing J."/>
            <person name="Nelson A.B."/>
            <person name="Fuks G."/>
            <person name="Kavchok S."/>
            <person name="Keizer G."/>
            <person name="Linton E."/>
            <person name="Llaca V."/>
            <person name="Song R."/>
            <person name="Tanyolac B."/>
            <person name="Young S."/>
            <person name="Ho-Il K."/>
            <person name="Hahn J.H."/>
            <person name="Sangsakoo G."/>
            <person name="Vanavichit A."/>
            <person name="de Mattos Luiz.A.T."/>
            <person name="Zimmer P.D."/>
            <person name="Malone G."/>
            <person name="Dellagostin O."/>
            <person name="de Oliveira A.C."/>
            <person name="Bevan M."/>
            <person name="Bancroft I."/>
            <person name="Minx P."/>
            <person name="Cordum H."/>
            <person name="Wilson R."/>
            <person name="Cheng Z."/>
            <person name="Jin W."/>
            <person name="Jiang J."/>
            <person name="Leong S.A."/>
            <person name="Iwama H."/>
            <person name="Gojobori T."/>
            <person name="Itoh T."/>
            <person name="Niimura Y."/>
            <person name="Fujii Y."/>
            <person name="Habara T."/>
            <person name="Sakai H."/>
            <person name="Sato Y."/>
            <person name="Wilson G."/>
            <person name="Kumar K."/>
            <person name="McCouch S."/>
            <person name="Juretic N."/>
            <person name="Hoen D."/>
            <person name="Wright S."/>
            <person name="Bruskiewich R."/>
            <person name="Bureau T."/>
            <person name="Miyao A."/>
            <person name="Hirochika H."/>
            <person name="Nishikawa T."/>
            <person name="Kadowaki K."/>
            <person name="Sugiura M."/>
            <person name="Burr B."/>
            <person name="Sasaki T."/>
        </authorList>
    </citation>
    <scope>NUCLEOTIDE SEQUENCE [LARGE SCALE GENOMIC DNA]</scope>
    <source>
        <strain evidence="4">cv. Nipponbare</strain>
    </source>
</reference>
<feature type="compositionally biased region" description="Basic residues" evidence="1">
    <location>
        <begin position="180"/>
        <end position="205"/>
    </location>
</feature>
<dbReference type="Proteomes" id="UP000059680">
    <property type="component" value="Chromosome 7"/>
</dbReference>
<feature type="region of interest" description="Disordered" evidence="1">
    <location>
        <begin position="441"/>
        <end position="500"/>
    </location>
</feature>
<feature type="compositionally biased region" description="Basic and acidic residues" evidence="1">
    <location>
        <begin position="469"/>
        <end position="500"/>
    </location>
</feature>
<evidence type="ECO:0000256" key="2">
    <source>
        <dbReference type="SAM" id="SignalP"/>
    </source>
</evidence>
<feature type="chain" id="PRO_5006057013" evidence="2">
    <location>
        <begin position="22"/>
        <end position="549"/>
    </location>
</feature>
<feature type="non-terminal residue" evidence="3">
    <location>
        <position position="1"/>
    </location>
</feature>
<evidence type="ECO:0000313" key="4">
    <source>
        <dbReference type="Proteomes" id="UP000059680"/>
    </source>
</evidence>
<proteinExistence type="predicted"/>
<dbReference type="eggNOG" id="ENOG502R7WM">
    <property type="taxonomic scope" value="Eukaryota"/>
</dbReference>
<feature type="region of interest" description="Disordered" evidence="1">
    <location>
        <begin position="180"/>
        <end position="218"/>
    </location>
</feature>
<dbReference type="FunCoup" id="A0A0P0X9M8">
    <property type="interactions" value="331"/>
</dbReference>
<organism evidence="3 4">
    <name type="scientific">Oryza sativa subsp. japonica</name>
    <name type="common">Rice</name>
    <dbReference type="NCBI Taxonomy" id="39947"/>
    <lineage>
        <taxon>Eukaryota</taxon>
        <taxon>Viridiplantae</taxon>
        <taxon>Streptophyta</taxon>
        <taxon>Embryophyta</taxon>
        <taxon>Tracheophyta</taxon>
        <taxon>Spermatophyta</taxon>
        <taxon>Magnoliopsida</taxon>
        <taxon>Liliopsida</taxon>
        <taxon>Poales</taxon>
        <taxon>Poaceae</taxon>
        <taxon>BOP clade</taxon>
        <taxon>Oryzoideae</taxon>
        <taxon>Oryzeae</taxon>
        <taxon>Oryzinae</taxon>
        <taxon>Oryza</taxon>
        <taxon>Oryza sativa</taxon>
    </lineage>
</organism>
<accession>A0A0P0X9M8</accession>
<name>A0A0P0X9M8_ORYSJ</name>
<feature type="compositionally biased region" description="Gly residues" evidence="1">
    <location>
        <begin position="209"/>
        <end position="218"/>
    </location>
</feature>
<feature type="compositionally biased region" description="Basic residues" evidence="1">
    <location>
        <begin position="443"/>
        <end position="460"/>
    </location>
</feature>
<reference evidence="3 4" key="3">
    <citation type="journal article" date="2013" name="Rice">
        <title>Improvement of the Oryza sativa Nipponbare reference genome using next generation sequence and optical map data.</title>
        <authorList>
            <person name="Kawahara Y."/>
            <person name="de la Bastide M."/>
            <person name="Hamilton J.P."/>
            <person name="Kanamori H."/>
            <person name="McCombie W.R."/>
            <person name="Ouyang S."/>
            <person name="Schwartz D.C."/>
            <person name="Tanaka T."/>
            <person name="Wu J."/>
            <person name="Zhou S."/>
            <person name="Childs K.L."/>
            <person name="Davidson R.M."/>
            <person name="Lin H."/>
            <person name="Quesada-Ocampo L."/>
            <person name="Vaillancourt B."/>
            <person name="Sakai H."/>
            <person name="Lee S.S."/>
            <person name="Kim J."/>
            <person name="Numa H."/>
            <person name="Itoh T."/>
            <person name="Buell C.R."/>
            <person name="Matsumoto T."/>
        </authorList>
    </citation>
    <scope>NUCLEOTIDE SEQUENCE [LARGE SCALE GENOMIC DNA]</scope>
    <source>
        <strain evidence="4">cv. Nipponbare</strain>
    </source>
</reference>
<sequence>TINRLIARSLALSLPAPPLAGDQVPVSSDEHLPEAWQVEADVLAIEVDLLGDVPAALADAGGVGEHGVAGGVLAGEGALLGEDLVADVAEAEARRRLAVVGAGGPVGAERHDLDEHLARAHEEEVGHGGAVHAHHGVAGVELPVYLAQLGGALGADHAHVEADVRGERGDVRLVLDHAGPRARHDHQTRPVRRRRRGLLRRRRHDRQGDGGGGGLGRGGAALAAASGAALEPLEVLDAAAVGVVEERPEVADALALRRLLGIDGELAVDAQAGDHLREAVHAAVGGEVDRRERREAGHDVAVLGHPPVVVLEDDEHHAAAEVVRRHEQRQDPVVELVVHVARVPARGEHHGGHVVHDVAPRRAAGGHATEPHLVDRRHDVRLPLARVRPYPLLLHRRRRRVPGRRRHELERRARRVHPHVAAREADVRPRRRPVTAKAIIPHARARRRGDLHRTPRRRGRATATLVGVHEGEERHGRHEQRPNRDERQQQQPKEAAHAERPRLRRLAVLAGAAAAVVVVVVHDTAAGAGLGRRRDLACDLLILLALPEL</sequence>
<protein>
    <submittedName>
        <fullName evidence="3">Os07g0657300 protein</fullName>
    </submittedName>
</protein>